<dbReference type="EMBL" id="LCAH01000017">
    <property type="protein sequence ID" value="KKR86213.1"/>
    <property type="molecule type" value="Genomic_DNA"/>
</dbReference>
<dbReference type="InterPro" id="IPR036569">
    <property type="entry name" value="RpiB_LacA_LacB_sf"/>
</dbReference>
<accession>A0A0G0UB70</accession>
<dbReference type="AlphaFoldDB" id="A0A0G0UB70"/>
<dbReference type="GO" id="GO:0009052">
    <property type="term" value="P:pentose-phosphate shunt, non-oxidative branch"/>
    <property type="evidence" value="ECO:0007669"/>
    <property type="project" value="TreeGrafter"/>
</dbReference>
<dbReference type="Pfam" id="PF02502">
    <property type="entry name" value="LacAB_rpiB"/>
    <property type="match status" value="1"/>
</dbReference>
<dbReference type="Proteomes" id="UP000034616">
    <property type="component" value="Unassembled WGS sequence"/>
</dbReference>
<proteinExistence type="inferred from homology"/>
<feature type="region of interest" description="Disordered" evidence="2">
    <location>
        <begin position="1"/>
        <end position="20"/>
    </location>
</feature>
<name>A0A0G0UB70_9BACT</name>
<evidence type="ECO:0000256" key="1">
    <source>
        <dbReference type="ARBA" id="ARBA00008754"/>
    </source>
</evidence>
<sequence length="182" mass="20313">MSSLFNPLKPHTPLAPHASHEPLAPHKLHPLFLGSDHAGWDMKEAIQTMLETEGYEVHDLGDETFDPNDDYPDFGYVVAKQVAEDPLARGILFCGNAQGICITANKVKGIRAGTGYNVYAVKTMRTDDDTNVLCLPGRVISTEEAKEMVHIWLKTPFSGEERHMRRLEKIKKIEDMGGLTKK</sequence>
<reference evidence="3 4" key="1">
    <citation type="journal article" date="2015" name="Nature">
        <title>rRNA introns, odd ribosomes, and small enigmatic genomes across a large radiation of phyla.</title>
        <authorList>
            <person name="Brown C.T."/>
            <person name="Hug L.A."/>
            <person name="Thomas B.C."/>
            <person name="Sharon I."/>
            <person name="Castelle C.J."/>
            <person name="Singh A."/>
            <person name="Wilkins M.J."/>
            <person name="Williams K.H."/>
            <person name="Banfield J.F."/>
        </authorList>
    </citation>
    <scope>NUCLEOTIDE SEQUENCE [LARGE SCALE GENOMIC DNA]</scope>
</reference>
<keyword evidence="3" id="KW-0413">Isomerase</keyword>
<dbReference type="Gene3D" id="3.40.1400.10">
    <property type="entry name" value="Sugar-phosphate isomerase, RpiB/LacA/LacB"/>
    <property type="match status" value="1"/>
</dbReference>
<dbReference type="GO" id="GO:0004751">
    <property type="term" value="F:ribose-5-phosphate isomerase activity"/>
    <property type="evidence" value="ECO:0007669"/>
    <property type="project" value="TreeGrafter"/>
</dbReference>
<comment type="similarity">
    <text evidence="1">Belongs to the LacAB/RpiB family.</text>
</comment>
<dbReference type="InterPro" id="IPR003500">
    <property type="entry name" value="RpiB_LacA_LacB"/>
</dbReference>
<evidence type="ECO:0000313" key="4">
    <source>
        <dbReference type="Proteomes" id="UP000034616"/>
    </source>
</evidence>
<dbReference type="PANTHER" id="PTHR30345">
    <property type="entry name" value="RIBOSE-5-PHOSPHATE ISOMERASE B"/>
    <property type="match status" value="1"/>
</dbReference>
<organism evidence="3 4">
    <name type="scientific">Candidatus Uhrbacteria bacterium GW2011_GWC2_41_11</name>
    <dbReference type="NCBI Taxonomy" id="1618985"/>
    <lineage>
        <taxon>Bacteria</taxon>
        <taxon>Candidatus Uhriibacteriota</taxon>
    </lineage>
</organism>
<dbReference type="NCBIfam" id="NF004051">
    <property type="entry name" value="PRK05571.1"/>
    <property type="match status" value="1"/>
</dbReference>
<evidence type="ECO:0000313" key="3">
    <source>
        <dbReference type="EMBL" id="KKR86213.1"/>
    </source>
</evidence>
<dbReference type="SUPFAM" id="SSF89623">
    <property type="entry name" value="Ribose/Galactose isomerase RpiB/AlsB"/>
    <property type="match status" value="1"/>
</dbReference>
<protein>
    <submittedName>
        <fullName evidence="3">Sugar-phosphate isomerase, RpiB/LacA/LacB family</fullName>
    </submittedName>
</protein>
<gene>
    <name evidence="3" type="ORF">UU35_C0017G0009</name>
</gene>
<dbReference type="GO" id="GO:0019316">
    <property type="term" value="P:D-allose catabolic process"/>
    <property type="evidence" value="ECO:0007669"/>
    <property type="project" value="TreeGrafter"/>
</dbReference>
<comment type="caution">
    <text evidence="3">The sequence shown here is derived from an EMBL/GenBank/DDBJ whole genome shotgun (WGS) entry which is preliminary data.</text>
</comment>
<evidence type="ECO:0000256" key="2">
    <source>
        <dbReference type="SAM" id="MobiDB-lite"/>
    </source>
</evidence>
<dbReference type="PANTHER" id="PTHR30345:SF0">
    <property type="entry name" value="DNA DAMAGE-REPAIR_TOLERATION PROTEIN DRT102"/>
    <property type="match status" value="1"/>
</dbReference>
<dbReference type="PATRIC" id="fig|1618985.3.peg.950"/>
<dbReference type="NCBIfam" id="TIGR00689">
    <property type="entry name" value="rpiB_lacA_lacB"/>
    <property type="match status" value="1"/>
</dbReference>